<protein>
    <recommendedName>
        <fullName evidence="4">HNH nuclease domain-containing protein</fullName>
    </recommendedName>
</protein>
<organism evidence="2 3">
    <name type="scientific">Marinococcus halophilus</name>
    <dbReference type="NCBI Taxonomy" id="1371"/>
    <lineage>
        <taxon>Bacteria</taxon>
        <taxon>Bacillati</taxon>
        <taxon>Bacillota</taxon>
        <taxon>Bacilli</taxon>
        <taxon>Bacillales</taxon>
        <taxon>Bacillaceae</taxon>
        <taxon>Marinococcus</taxon>
    </lineage>
</organism>
<dbReference type="AlphaFoldDB" id="A0A510Y3L9"/>
<evidence type="ECO:0000313" key="2">
    <source>
        <dbReference type="EMBL" id="GEK57177.1"/>
    </source>
</evidence>
<keyword evidence="3" id="KW-1185">Reference proteome</keyword>
<sequence length="367" mass="43029">MLLENAVCTLEDIKAYIDEQEAGFTFFTRNGLKTCTVCMETKDVVAFGKQEQAKDSMNPRCKQCEKKKRIADEFYTEWTLEGVGTVYLKRYKSRAGGISWYLVDVKGEFISKRCADCGEMKLKDGYSESNKLGGVRSICRECDGEHKVGYRAENAEHLKEYMRQYQAENADHIKEYQRQYRAEKRNDPTWVEKQRERQRQRYVKEPERFQAKEAKRNALKRNLHAEPNWANNWADIMERFHGRCALTGDVLDESQGNSHCEHFIPLSWGHGGTSAANCYPLRSDLNISKGNRNPFEWFQAFKDRYGLSQDRFDELVLYLAMRNDMTPEEFEKYVYWCERNKRTPEECAEDTRPSSEIFKEAQARGEV</sequence>
<gene>
    <name evidence="2" type="ORF">MHA01_00820</name>
</gene>
<evidence type="ECO:0000256" key="1">
    <source>
        <dbReference type="SAM" id="MobiDB-lite"/>
    </source>
</evidence>
<evidence type="ECO:0008006" key="4">
    <source>
        <dbReference type="Google" id="ProtNLM"/>
    </source>
</evidence>
<dbReference type="Proteomes" id="UP000321051">
    <property type="component" value="Unassembled WGS sequence"/>
</dbReference>
<dbReference type="OrthoDB" id="2944078at2"/>
<dbReference type="EMBL" id="BJUN01000001">
    <property type="protein sequence ID" value="GEK57177.1"/>
    <property type="molecule type" value="Genomic_DNA"/>
</dbReference>
<feature type="region of interest" description="Disordered" evidence="1">
    <location>
        <begin position="348"/>
        <end position="367"/>
    </location>
</feature>
<comment type="caution">
    <text evidence="2">The sequence shown here is derived from an EMBL/GenBank/DDBJ whole genome shotgun (WGS) entry which is preliminary data.</text>
</comment>
<accession>A0A510Y3L9</accession>
<dbReference type="RefSeq" id="WP_094907796.1">
    <property type="nucleotide sequence ID" value="NZ_BJUN01000001.1"/>
</dbReference>
<evidence type="ECO:0000313" key="3">
    <source>
        <dbReference type="Proteomes" id="UP000321051"/>
    </source>
</evidence>
<dbReference type="Gene3D" id="1.10.30.50">
    <property type="match status" value="1"/>
</dbReference>
<name>A0A510Y3L9_MARHA</name>
<reference evidence="2 3" key="1">
    <citation type="submission" date="2019-07" db="EMBL/GenBank/DDBJ databases">
        <title>Whole genome shotgun sequence of Marinococcus halophilus NBRC 102359.</title>
        <authorList>
            <person name="Hosoyama A."/>
            <person name="Uohara A."/>
            <person name="Ohji S."/>
            <person name="Ichikawa N."/>
        </authorList>
    </citation>
    <scope>NUCLEOTIDE SEQUENCE [LARGE SCALE GENOMIC DNA]</scope>
    <source>
        <strain evidence="2 3">NBRC 102359</strain>
    </source>
</reference>
<proteinExistence type="predicted"/>